<evidence type="ECO:0000256" key="4">
    <source>
        <dbReference type="ARBA" id="ARBA00022692"/>
    </source>
</evidence>
<keyword evidence="12" id="KW-1071">Ligand-gated ion channel</keyword>
<organism evidence="19 20">
    <name type="scientific">Rotaria socialis</name>
    <dbReference type="NCBI Taxonomy" id="392032"/>
    <lineage>
        <taxon>Eukaryota</taxon>
        <taxon>Metazoa</taxon>
        <taxon>Spiralia</taxon>
        <taxon>Gnathifera</taxon>
        <taxon>Rotifera</taxon>
        <taxon>Eurotatoria</taxon>
        <taxon>Bdelloidea</taxon>
        <taxon>Philodinida</taxon>
        <taxon>Philodinidae</taxon>
        <taxon>Rotaria</taxon>
    </lineage>
</organism>
<protein>
    <submittedName>
        <fullName evidence="19">Uncharacterized protein</fullName>
    </submittedName>
</protein>
<comment type="caution">
    <text evidence="19">The sequence shown here is derived from an EMBL/GenBank/DDBJ whole genome shotgun (WGS) entry which is preliminary data.</text>
</comment>
<dbReference type="SUPFAM" id="SSF90112">
    <property type="entry name" value="Neurotransmitter-gated ion-channel transmembrane pore"/>
    <property type="match status" value="1"/>
</dbReference>
<dbReference type="PROSITE" id="PS00236">
    <property type="entry name" value="NEUROTR_ION_CHANNEL"/>
    <property type="match status" value="1"/>
</dbReference>
<dbReference type="Pfam" id="PF02932">
    <property type="entry name" value="Neur_chan_memb"/>
    <property type="match status" value="1"/>
</dbReference>
<evidence type="ECO:0000256" key="16">
    <source>
        <dbReference type="SAM" id="MobiDB-lite"/>
    </source>
</evidence>
<dbReference type="AlphaFoldDB" id="A0A817M4R7"/>
<feature type="region of interest" description="Disordered" evidence="16">
    <location>
        <begin position="445"/>
        <end position="483"/>
    </location>
</feature>
<dbReference type="InterPro" id="IPR038050">
    <property type="entry name" value="Neuro_actylchol_rec"/>
</dbReference>
<keyword evidence="10" id="KW-0675">Receptor</keyword>
<dbReference type="FunFam" id="2.70.170.10:FF:000016">
    <property type="entry name" value="Nicotinic acetylcholine receptor subunit"/>
    <property type="match status" value="1"/>
</dbReference>
<evidence type="ECO:0000313" key="19">
    <source>
        <dbReference type="EMBL" id="CAF3054911.1"/>
    </source>
</evidence>
<dbReference type="FunFam" id="1.20.58.390:FF:000038">
    <property type="entry name" value="Acetylcholine receptor subunit beta-like 1"/>
    <property type="match status" value="1"/>
</dbReference>
<reference evidence="19" key="1">
    <citation type="submission" date="2021-02" db="EMBL/GenBank/DDBJ databases">
        <authorList>
            <person name="Nowell W R."/>
        </authorList>
    </citation>
    <scope>NUCLEOTIDE SEQUENCE</scope>
</reference>
<dbReference type="InterPro" id="IPR018000">
    <property type="entry name" value="Neurotransmitter_ion_chnl_CS"/>
</dbReference>
<keyword evidence="6" id="KW-0770">Synapse</keyword>
<dbReference type="GO" id="GO:0045211">
    <property type="term" value="C:postsynaptic membrane"/>
    <property type="evidence" value="ECO:0007669"/>
    <property type="project" value="InterPro"/>
</dbReference>
<dbReference type="PANTHER" id="PTHR18945">
    <property type="entry name" value="NEUROTRANSMITTER GATED ION CHANNEL"/>
    <property type="match status" value="1"/>
</dbReference>
<name>A0A817M4R7_9BILA</name>
<dbReference type="Gene3D" id="1.20.58.390">
    <property type="entry name" value="Neurotransmitter-gated ion-channel transmembrane domain"/>
    <property type="match status" value="2"/>
</dbReference>
<feature type="chain" id="PRO_5033102353" evidence="15">
    <location>
        <begin position="21"/>
        <end position="578"/>
    </location>
</feature>
<evidence type="ECO:0000256" key="12">
    <source>
        <dbReference type="ARBA" id="ARBA00023286"/>
    </source>
</evidence>
<evidence type="ECO:0000256" key="3">
    <source>
        <dbReference type="ARBA" id="ARBA00022475"/>
    </source>
</evidence>
<dbReference type="InterPro" id="IPR002394">
    <property type="entry name" value="Nicotinic_acetylcholine_rcpt"/>
</dbReference>
<evidence type="ECO:0000259" key="17">
    <source>
        <dbReference type="Pfam" id="PF02931"/>
    </source>
</evidence>
<keyword evidence="9" id="KW-1015">Disulfide bond</keyword>
<dbReference type="OrthoDB" id="5975154at2759"/>
<keyword evidence="5 15" id="KW-1133">Transmembrane helix</keyword>
<proteinExistence type="inferred from homology"/>
<evidence type="ECO:0000256" key="7">
    <source>
        <dbReference type="ARBA" id="ARBA00023065"/>
    </source>
</evidence>
<dbReference type="GO" id="GO:0004888">
    <property type="term" value="F:transmembrane signaling receptor activity"/>
    <property type="evidence" value="ECO:0007669"/>
    <property type="project" value="InterPro"/>
</dbReference>
<evidence type="ECO:0000313" key="20">
    <source>
        <dbReference type="Proteomes" id="UP000663825"/>
    </source>
</evidence>
<feature type="signal peptide" evidence="15">
    <location>
        <begin position="1"/>
        <end position="20"/>
    </location>
</feature>
<dbReference type="InterPro" id="IPR006201">
    <property type="entry name" value="Neur_channel"/>
</dbReference>
<keyword evidence="4 15" id="KW-0812">Transmembrane</keyword>
<keyword evidence="7 15" id="KW-0406">Ion transport</keyword>
<dbReference type="SUPFAM" id="SSF63712">
    <property type="entry name" value="Nicotinic receptor ligand binding domain-like"/>
    <property type="match status" value="1"/>
</dbReference>
<feature type="domain" description="Neurotransmitter-gated ion-channel transmembrane" evidence="18">
    <location>
        <begin position="260"/>
        <end position="550"/>
    </location>
</feature>
<comment type="subcellular location">
    <subcellularLocation>
        <location evidence="14">Synaptic cell membrane</location>
        <topology evidence="14">Multi-pass membrane protein</topology>
    </subcellularLocation>
</comment>
<evidence type="ECO:0000256" key="10">
    <source>
        <dbReference type="ARBA" id="ARBA00023170"/>
    </source>
</evidence>
<feature type="transmembrane region" description="Helical" evidence="15">
    <location>
        <begin position="254"/>
        <end position="277"/>
    </location>
</feature>
<sequence length="578" mass="67717">MSFFYWLLFNVLVLIKNINSSYHEEQLFKELFQNYNPLIRPVRNVEDTITVSFSIALLQLISVVEKEQVLKTNVWLQVGWHDYQMQWKREKYGGIQSIRAPPSQVWTPDIVLFNNADGKYEVSFKSNVVIYHDGYVNWVPPAIYKSSCYIDVKFFPFDKQVCELRFGSWTYDQRQLNFTYYEEKIRHVTIKDYVVSGSWDLLDGPMTIQQSSYVPPPNDGNDTIELTVNPRFEKADGRDRVEFVCTLIIKRKTLFYTVNLIIPTVLISFLSVFVFYLPTDAGEKMTLSISILLALVVFLLLISKILPPTSIVIPLIAKYLLFTFIMNIITIFFTVVIINYNYRTPRTHKMPNWIRRLCIDILPRILRMERPKKYEKDDSLGTSEADREKQTMLNYIQASRALSIASPIMMNHNDDKNVDVNNHQDEQLELKQHEQLELKQRNITKNKHHHHHHHHHHHSRHSSKRHHQQNINQSSTTDDDDNNLTADELDLLLTKEAYEAAEDLSFIANHMRSACHYEGIRDDWKYIASVIDRLQLFIFFAVTALGTLKILFDAPDILKVIDQNALLKKWDPKFGTNS</sequence>
<evidence type="ECO:0000256" key="2">
    <source>
        <dbReference type="ARBA" id="ARBA00022448"/>
    </source>
</evidence>
<dbReference type="InterPro" id="IPR036734">
    <property type="entry name" value="Neur_chan_lig-bd_sf"/>
</dbReference>
<evidence type="ECO:0000256" key="1">
    <source>
        <dbReference type="ARBA" id="ARBA00009237"/>
    </source>
</evidence>
<evidence type="ECO:0000256" key="13">
    <source>
        <dbReference type="ARBA" id="ARBA00023303"/>
    </source>
</evidence>
<keyword evidence="13 15" id="KW-0407">Ion channel</keyword>
<feature type="compositionally biased region" description="Basic residues" evidence="16">
    <location>
        <begin position="445"/>
        <end position="468"/>
    </location>
</feature>
<evidence type="ECO:0000256" key="6">
    <source>
        <dbReference type="ARBA" id="ARBA00023018"/>
    </source>
</evidence>
<keyword evidence="8 15" id="KW-0472">Membrane</keyword>
<keyword evidence="3" id="KW-1003">Cell membrane</keyword>
<comment type="similarity">
    <text evidence="1">Belongs to the ligand-gated ion channel (TC 1.A.9) family. Acetylcholine receptor (TC 1.A.9.1) subfamily.</text>
</comment>
<dbReference type="Gene3D" id="2.70.170.10">
    <property type="entry name" value="Neurotransmitter-gated ion-channel ligand-binding domain"/>
    <property type="match status" value="1"/>
</dbReference>
<evidence type="ECO:0000256" key="9">
    <source>
        <dbReference type="ARBA" id="ARBA00023157"/>
    </source>
</evidence>
<feature type="transmembrane region" description="Helical" evidence="15">
    <location>
        <begin position="534"/>
        <end position="552"/>
    </location>
</feature>
<dbReference type="PRINTS" id="PR00254">
    <property type="entry name" value="NICOTINICR"/>
</dbReference>
<dbReference type="CDD" id="cd19064">
    <property type="entry name" value="LGIC_TM_nAChR"/>
    <property type="match status" value="1"/>
</dbReference>
<dbReference type="InterPro" id="IPR006202">
    <property type="entry name" value="Neur_chan_lig-bd"/>
</dbReference>
<accession>A0A817M4R7</accession>
<keyword evidence="15" id="KW-0732">Signal</keyword>
<evidence type="ECO:0000256" key="8">
    <source>
        <dbReference type="ARBA" id="ARBA00023136"/>
    </source>
</evidence>
<dbReference type="Proteomes" id="UP000663825">
    <property type="component" value="Unassembled WGS sequence"/>
</dbReference>
<dbReference type="PRINTS" id="PR00252">
    <property type="entry name" value="NRIONCHANNEL"/>
</dbReference>
<evidence type="ECO:0000256" key="11">
    <source>
        <dbReference type="ARBA" id="ARBA00023180"/>
    </source>
</evidence>
<evidence type="ECO:0000256" key="15">
    <source>
        <dbReference type="RuleBase" id="RU000687"/>
    </source>
</evidence>
<feature type="transmembrane region" description="Helical" evidence="15">
    <location>
        <begin position="289"/>
        <end position="307"/>
    </location>
</feature>
<evidence type="ECO:0000256" key="5">
    <source>
        <dbReference type="ARBA" id="ARBA00022989"/>
    </source>
</evidence>
<dbReference type="EMBL" id="CAJNXB010000449">
    <property type="protein sequence ID" value="CAF3054911.1"/>
    <property type="molecule type" value="Genomic_DNA"/>
</dbReference>
<evidence type="ECO:0000256" key="14">
    <source>
        <dbReference type="ARBA" id="ARBA00034099"/>
    </source>
</evidence>
<keyword evidence="11" id="KW-0325">Glycoprotein</keyword>
<dbReference type="InterPro" id="IPR006029">
    <property type="entry name" value="Neurotrans-gated_channel_TM"/>
</dbReference>
<evidence type="ECO:0000259" key="18">
    <source>
        <dbReference type="Pfam" id="PF02932"/>
    </source>
</evidence>
<dbReference type="Pfam" id="PF02931">
    <property type="entry name" value="Neur_chan_LBD"/>
    <property type="match status" value="1"/>
</dbReference>
<keyword evidence="2 15" id="KW-0813">Transport</keyword>
<feature type="transmembrane region" description="Helical" evidence="15">
    <location>
        <begin position="319"/>
        <end position="340"/>
    </location>
</feature>
<gene>
    <name evidence="19" type="ORF">TIS948_LOCUS4230</name>
</gene>
<feature type="domain" description="Neurotransmitter-gated ion-channel ligand-binding" evidence="17">
    <location>
        <begin position="24"/>
        <end position="213"/>
    </location>
</feature>
<dbReference type="InterPro" id="IPR036719">
    <property type="entry name" value="Neuro-gated_channel_TM_sf"/>
</dbReference>
<dbReference type="GO" id="GO:0022848">
    <property type="term" value="F:acetylcholine-gated monoatomic cation-selective channel activity"/>
    <property type="evidence" value="ECO:0007669"/>
    <property type="project" value="InterPro"/>
</dbReference>